<proteinExistence type="predicted"/>
<protein>
    <submittedName>
        <fullName evidence="1">Uncharacterized protein</fullName>
    </submittedName>
</protein>
<evidence type="ECO:0000313" key="1">
    <source>
        <dbReference type="EMBL" id="GMA34254.1"/>
    </source>
</evidence>
<dbReference type="EMBL" id="BSUN01000001">
    <property type="protein sequence ID" value="GMA34254.1"/>
    <property type="molecule type" value="Genomic_DNA"/>
</dbReference>
<evidence type="ECO:0000313" key="2">
    <source>
        <dbReference type="Proteomes" id="UP001157125"/>
    </source>
</evidence>
<keyword evidence="2" id="KW-1185">Reference proteome</keyword>
<reference evidence="2" key="1">
    <citation type="journal article" date="2019" name="Int. J. Syst. Evol. Microbiol.">
        <title>The Global Catalogue of Microorganisms (GCM) 10K type strain sequencing project: providing services to taxonomists for standard genome sequencing and annotation.</title>
        <authorList>
            <consortium name="The Broad Institute Genomics Platform"/>
            <consortium name="The Broad Institute Genome Sequencing Center for Infectious Disease"/>
            <person name="Wu L."/>
            <person name="Ma J."/>
        </authorList>
    </citation>
    <scope>NUCLEOTIDE SEQUENCE [LARGE SCALE GENOMIC DNA]</scope>
    <source>
        <strain evidence="2">NBRC 112299</strain>
    </source>
</reference>
<name>A0ABQ6I8X6_9MICO</name>
<dbReference type="Gene3D" id="3.30.70.20">
    <property type="match status" value="1"/>
</dbReference>
<accession>A0ABQ6I8X6</accession>
<dbReference type="Proteomes" id="UP001157125">
    <property type="component" value="Unassembled WGS sequence"/>
</dbReference>
<comment type="caution">
    <text evidence="1">The sequence shown here is derived from an EMBL/GenBank/DDBJ whole genome shotgun (WGS) entry which is preliminary data.</text>
</comment>
<organism evidence="1 2">
    <name type="scientific">Demequina litorisediminis</name>
    <dbReference type="NCBI Taxonomy" id="1849022"/>
    <lineage>
        <taxon>Bacteria</taxon>
        <taxon>Bacillati</taxon>
        <taxon>Actinomycetota</taxon>
        <taxon>Actinomycetes</taxon>
        <taxon>Micrococcales</taxon>
        <taxon>Demequinaceae</taxon>
        <taxon>Demequina</taxon>
    </lineage>
</organism>
<sequence length="101" mass="10733">MELYRLLAVAKYEDRYVIPAAHAEVAQELDDLACALDGEGGPGQFASPPPRAVSNESFHVLKAVRAERASGSLATSTAVDLPHWDGKGVALGMPKIRSSDD</sequence>
<gene>
    <name evidence="1" type="ORF">GCM10025876_04580</name>
</gene>